<evidence type="ECO:0000313" key="8">
    <source>
        <dbReference type="EMBL" id="NIK87470.1"/>
    </source>
</evidence>
<sequence length="161" mass="17114">MANWPGDSDVFPLTLPLIKQFEGFRTAPYKDSAGIPTIGYGTILYPNGKSVTMADAAITESQATGFLAAQMALKSKIIAPMLQKTATLHQAAAMLSLAYNIGTAGFQTSSVLKKFNLGDIPGAADAFLLWDKATVDGQHVVIAGLHNRRVAERTIFLTADA</sequence>
<comment type="similarity">
    <text evidence="7">Belongs to the glycosyl hydrolase 24 family.</text>
</comment>
<comment type="catalytic activity">
    <reaction evidence="1 7">
        <text>Hydrolysis of (1-&gt;4)-beta-linkages between N-acetylmuramic acid and N-acetyl-D-glucosamine residues in a peptidoglycan and between N-acetyl-D-glucosamine residues in chitodextrins.</text>
        <dbReference type="EC" id="3.2.1.17"/>
    </reaction>
</comment>
<dbReference type="InterPro" id="IPR034690">
    <property type="entry name" value="Endolysin_T4_type"/>
</dbReference>
<keyword evidence="5" id="KW-1035">Host cytoplasm</keyword>
<evidence type="ECO:0000256" key="1">
    <source>
        <dbReference type="ARBA" id="ARBA00000632"/>
    </source>
</evidence>
<evidence type="ECO:0000256" key="7">
    <source>
        <dbReference type="RuleBase" id="RU003788"/>
    </source>
</evidence>
<gene>
    <name evidence="8" type="ORF">FHS83_000788</name>
</gene>
<reference evidence="8 9" key="1">
    <citation type="submission" date="2020-03" db="EMBL/GenBank/DDBJ databases">
        <title>Genomic Encyclopedia of Type Strains, Phase IV (KMG-IV): sequencing the most valuable type-strain genomes for metagenomic binning, comparative biology and taxonomic classification.</title>
        <authorList>
            <person name="Goeker M."/>
        </authorList>
    </citation>
    <scope>NUCLEOTIDE SEQUENCE [LARGE SCALE GENOMIC DNA]</scope>
    <source>
        <strain evidence="8 9">DSM 19867</strain>
    </source>
</reference>
<accession>A0A846MWR1</accession>
<name>A0A846MWR1_9PROT</name>
<dbReference type="RefSeq" id="WP_167081135.1">
    <property type="nucleotide sequence ID" value="NZ_BAAADC010000001.1"/>
</dbReference>
<dbReference type="InterPro" id="IPR023346">
    <property type="entry name" value="Lysozyme-like_dom_sf"/>
</dbReference>
<organism evidence="8 9">
    <name type="scientific">Rhizomicrobium palustre</name>
    <dbReference type="NCBI Taxonomy" id="189966"/>
    <lineage>
        <taxon>Bacteria</taxon>
        <taxon>Pseudomonadati</taxon>
        <taxon>Pseudomonadota</taxon>
        <taxon>Alphaproteobacteria</taxon>
        <taxon>Micropepsales</taxon>
        <taxon>Micropepsaceae</taxon>
        <taxon>Rhizomicrobium</taxon>
    </lineage>
</organism>
<dbReference type="GO" id="GO:0031640">
    <property type="term" value="P:killing of cells of another organism"/>
    <property type="evidence" value="ECO:0007669"/>
    <property type="project" value="UniProtKB-KW"/>
</dbReference>
<dbReference type="InterPro" id="IPR051018">
    <property type="entry name" value="Bacteriophage_GH24"/>
</dbReference>
<evidence type="ECO:0000256" key="4">
    <source>
        <dbReference type="ARBA" id="ARBA00022801"/>
    </source>
</evidence>
<dbReference type="HAMAP" id="MF_04110">
    <property type="entry name" value="ENDOLYSIN_T4"/>
    <property type="match status" value="1"/>
</dbReference>
<keyword evidence="3 7" id="KW-0081">Bacteriolytic enzyme</keyword>
<dbReference type="CDD" id="cd00737">
    <property type="entry name" value="lyz_endolysin_autolysin"/>
    <property type="match status" value="1"/>
</dbReference>
<dbReference type="EMBL" id="JAASRM010000001">
    <property type="protein sequence ID" value="NIK87470.1"/>
    <property type="molecule type" value="Genomic_DNA"/>
</dbReference>
<keyword evidence="6 7" id="KW-0326">Glycosidase</keyword>
<dbReference type="Pfam" id="PF00959">
    <property type="entry name" value="Phage_lysozyme"/>
    <property type="match status" value="1"/>
</dbReference>
<dbReference type="GO" id="GO:0016998">
    <property type="term" value="P:cell wall macromolecule catabolic process"/>
    <property type="evidence" value="ECO:0007669"/>
    <property type="project" value="InterPro"/>
</dbReference>
<dbReference type="GO" id="GO:0003796">
    <property type="term" value="F:lysozyme activity"/>
    <property type="evidence" value="ECO:0007669"/>
    <property type="project" value="UniProtKB-EC"/>
</dbReference>
<comment type="caution">
    <text evidence="8">The sequence shown here is derived from an EMBL/GenBank/DDBJ whole genome shotgun (WGS) entry which is preliminary data.</text>
</comment>
<dbReference type="EC" id="3.2.1.17" evidence="7"/>
<proteinExistence type="inferred from homology"/>
<evidence type="ECO:0000256" key="2">
    <source>
        <dbReference type="ARBA" id="ARBA00022529"/>
    </source>
</evidence>
<dbReference type="Gene3D" id="1.10.530.40">
    <property type="match status" value="1"/>
</dbReference>
<evidence type="ECO:0000256" key="6">
    <source>
        <dbReference type="ARBA" id="ARBA00023295"/>
    </source>
</evidence>
<dbReference type="SUPFAM" id="SSF53955">
    <property type="entry name" value="Lysozyme-like"/>
    <property type="match status" value="1"/>
</dbReference>
<protein>
    <recommendedName>
        <fullName evidence="7">Lysozyme</fullName>
        <ecNumber evidence="7">3.2.1.17</ecNumber>
    </recommendedName>
</protein>
<dbReference type="InterPro" id="IPR002196">
    <property type="entry name" value="Glyco_hydro_24"/>
</dbReference>
<evidence type="ECO:0000313" key="9">
    <source>
        <dbReference type="Proteomes" id="UP000570514"/>
    </source>
</evidence>
<dbReference type="InterPro" id="IPR033907">
    <property type="entry name" value="Endolysin_autolysin"/>
</dbReference>
<evidence type="ECO:0000256" key="5">
    <source>
        <dbReference type="ARBA" id="ARBA00023200"/>
    </source>
</evidence>
<dbReference type="GO" id="GO:0009253">
    <property type="term" value="P:peptidoglycan catabolic process"/>
    <property type="evidence" value="ECO:0007669"/>
    <property type="project" value="InterPro"/>
</dbReference>
<dbReference type="GO" id="GO:0042742">
    <property type="term" value="P:defense response to bacterium"/>
    <property type="evidence" value="ECO:0007669"/>
    <property type="project" value="UniProtKB-KW"/>
</dbReference>
<dbReference type="PANTHER" id="PTHR38107">
    <property type="match status" value="1"/>
</dbReference>
<evidence type="ECO:0000256" key="3">
    <source>
        <dbReference type="ARBA" id="ARBA00022638"/>
    </source>
</evidence>
<dbReference type="PANTHER" id="PTHR38107:SF3">
    <property type="entry name" value="LYSOZYME RRRD-RELATED"/>
    <property type="match status" value="1"/>
</dbReference>
<dbReference type="Proteomes" id="UP000570514">
    <property type="component" value="Unassembled WGS sequence"/>
</dbReference>
<keyword evidence="2 7" id="KW-0929">Antimicrobial</keyword>
<dbReference type="InterPro" id="IPR023347">
    <property type="entry name" value="Lysozyme_dom_sf"/>
</dbReference>
<keyword evidence="9" id="KW-1185">Reference proteome</keyword>
<dbReference type="AlphaFoldDB" id="A0A846MWR1"/>
<keyword evidence="4 7" id="KW-0378">Hydrolase</keyword>